<organism evidence="1 2">
    <name type="scientific">Pannus brasiliensis CCIBt3594</name>
    <dbReference type="NCBI Taxonomy" id="1427578"/>
    <lineage>
        <taxon>Bacteria</taxon>
        <taxon>Bacillati</taxon>
        <taxon>Cyanobacteriota</taxon>
        <taxon>Cyanophyceae</taxon>
        <taxon>Oscillatoriophycideae</taxon>
        <taxon>Chroococcales</taxon>
        <taxon>Microcystaceae</taxon>
        <taxon>Pannus</taxon>
    </lineage>
</organism>
<comment type="caution">
    <text evidence="1">The sequence shown here is derived from an EMBL/GenBank/DDBJ whole genome shotgun (WGS) entry which is preliminary data.</text>
</comment>
<evidence type="ECO:0000313" key="1">
    <source>
        <dbReference type="EMBL" id="MEG3435951.1"/>
    </source>
</evidence>
<accession>A0AAW9QRM1</accession>
<keyword evidence="2" id="KW-1185">Reference proteome</keyword>
<dbReference type="EMBL" id="JBAFSM010000003">
    <property type="protein sequence ID" value="MEG3435951.1"/>
    <property type="molecule type" value="Genomic_DNA"/>
</dbReference>
<protein>
    <submittedName>
        <fullName evidence="1">Uncharacterized protein</fullName>
    </submittedName>
</protein>
<sequence length="46" mass="4992">MMEAGGRRQEAGGILYYLPKLFPATGEACNPLVRGQPSEITVISRL</sequence>
<dbReference type="AlphaFoldDB" id="A0AAW9QRM1"/>
<gene>
    <name evidence="1" type="ORF">V0288_02365</name>
</gene>
<evidence type="ECO:0000313" key="2">
    <source>
        <dbReference type="Proteomes" id="UP001328733"/>
    </source>
</evidence>
<proteinExistence type="predicted"/>
<dbReference type="Proteomes" id="UP001328733">
    <property type="component" value="Unassembled WGS sequence"/>
</dbReference>
<reference evidence="1 2" key="1">
    <citation type="submission" date="2024-01" db="EMBL/GenBank/DDBJ databases">
        <title>Genomic insights into the taxonomy and metabolism of the cyanobacterium Pannus brasiliensis CCIBt3594.</title>
        <authorList>
            <person name="Machado M."/>
            <person name="Botero N.B."/>
            <person name="Andreote A.P.D."/>
            <person name="Feitosa A.M.T."/>
            <person name="Popin R."/>
            <person name="Sivonen K."/>
            <person name="Fiore M.F."/>
        </authorList>
    </citation>
    <scope>NUCLEOTIDE SEQUENCE [LARGE SCALE GENOMIC DNA]</scope>
    <source>
        <strain evidence="1 2">CCIBt3594</strain>
    </source>
</reference>
<name>A0AAW9QRM1_9CHRO</name>